<feature type="domain" description="HIT" evidence="4">
    <location>
        <begin position="4"/>
        <end position="105"/>
    </location>
</feature>
<feature type="short sequence motif" description="Histidine triad motif" evidence="2 3">
    <location>
        <begin position="96"/>
        <end position="100"/>
    </location>
</feature>
<evidence type="ECO:0000256" key="3">
    <source>
        <dbReference type="PROSITE-ProRule" id="PRU00464"/>
    </source>
</evidence>
<dbReference type="Proteomes" id="UP000464317">
    <property type="component" value="Chromosome"/>
</dbReference>
<name>A0A809S8N3_9BACT</name>
<dbReference type="EMBL" id="AP022325">
    <property type="protein sequence ID" value="BBU47494.1"/>
    <property type="molecule type" value="Genomic_DNA"/>
</dbReference>
<feature type="active site" description="Tele-AMP-histidine intermediate" evidence="1">
    <location>
        <position position="98"/>
    </location>
</feature>
<evidence type="ECO:0000256" key="2">
    <source>
        <dbReference type="PIRSR" id="PIRSR601310-3"/>
    </source>
</evidence>
<proteinExistence type="predicted"/>
<dbReference type="SUPFAM" id="SSF54197">
    <property type="entry name" value="HIT-like"/>
    <property type="match status" value="1"/>
</dbReference>
<dbReference type="PANTHER" id="PTHR23089">
    <property type="entry name" value="HISTIDINE TRIAD HIT PROTEIN"/>
    <property type="match status" value="1"/>
</dbReference>
<evidence type="ECO:0000313" key="5">
    <source>
        <dbReference type="EMBL" id="BBU47494.1"/>
    </source>
</evidence>
<dbReference type="InterPro" id="IPR019808">
    <property type="entry name" value="Histidine_triad_CS"/>
</dbReference>
<dbReference type="InterPro" id="IPR036265">
    <property type="entry name" value="HIT-like_sf"/>
</dbReference>
<dbReference type="KEGG" id="mfel:JPM2_1870"/>
<evidence type="ECO:0000256" key="1">
    <source>
        <dbReference type="PIRSR" id="PIRSR601310-1"/>
    </source>
</evidence>
<reference evidence="5 6" key="1">
    <citation type="submission" date="2020-01" db="EMBL/GenBank/DDBJ databases">
        <title>Complete genome sequence of Mycoplasma felis strain Myco-2.</title>
        <authorList>
            <person name="Kinoshita Y."/>
            <person name="Niwa H."/>
            <person name="Uchida-Fujii E."/>
            <person name="Nukada T."/>
        </authorList>
    </citation>
    <scope>NUCLEOTIDE SEQUENCE [LARGE SCALE GENOMIC DNA]</scope>
    <source>
        <strain evidence="5 6">Myco-2</strain>
    </source>
</reference>
<dbReference type="InterPro" id="IPR011146">
    <property type="entry name" value="HIT-like"/>
</dbReference>
<evidence type="ECO:0000259" key="4">
    <source>
        <dbReference type="PROSITE" id="PS51084"/>
    </source>
</evidence>
<dbReference type="NCBIfam" id="NF045834">
    <property type="entry name" value="M_plasma_HinT"/>
    <property type="match status" value="1"/>
</dbReference>
<dbReference type="Gene3D" id="3.30.428.10">
    <property type="entry name" value="HIT-like"/>
    <property type="match status" value="1"/>
</dbReference>
<dbReference type="InterPro" id="IPR054919">
    <property type="entry name" value="M_plasma_HinT"/>
</dbReference>
<protein>
    <recommendedName>
        <fullName evidence="4">HIT domain-containing protein</fullName>
    </recommendedName>
</protein>
<dbReference type="PROSITE" id="PS00892">
    <property type="entry name" value="HIT_1"/>
    <property type="match status" value="1"/>
</dbReference>
<gene>
    <name evidence="5" type="ORF">JPM2_1870</name>
</gene>
<dbReference type="PRINTS" id="PR00332">
    <property type="entry name" value="HISTRIAD"/>
</dbReference>
<keyword evidence="6" id="KW-1185">Reference proteome</keyword>
<dbReference type="AlphaFoldDB" id="A0A809S8N3"/>
<accession>A0A809S8N3</accession>
<dbReference type="PROSITE" id="PS51084">
    <property type="entry name" value="HIT_2"/>
    <property type="match status" value="1"/>
</dbReference>
<dbReference type="InterPro" id="IPR001310">
    <property type="entry name" value="Histidine_triad_HIT"/>
</dbReference>
<organism evidence="5 6">
    <name type="scientific">Mycoplasmopsis felis</name>
    <dbReference type="NCBI Taxonomy" id="33923"/>
    <lineage>
        <taxon>Bacteria</taxon>
        <taxon>Bacillati</taxon>
        <taxon>Mycoplasmatota</taxon>
        <taxon>Mycoplasmoidales</taxon>
        <taxon>Metamycoplasmataceae</taxon>
        <taxon>Mycoplasmopsis</taxon>
    </lineage>
</organism>
<sequence length="105" mass="12199">MTSIFTKIINREIPSKILYEDELVIAIYDINQIQPGHFLVIPKNQANNMLENSEEDYLYTLKIARNLAKQEMVKNKYSGFKLLANTGKSAGQEIFHTHFHIIPYK</sequence>
<dbReference type="Pfam" id="PF01230">
    <property type="entry name" value="HIT"/>
    <property type="match status" value="1"/>
</dbReference>
<dbReference type="GO" id="GO:0003824">
    <property type="term" value="F:catalytic activity"/>
    <property type="evidence" value="ECO:0007669"/>
    <property type="project" value="InterPro"/>
</dbReference>
<dbReference type="RefSeq" id="WP_318026701.1">
    <property type="nucleotide sequence ID" value="NZ_AP022325.1"/>
</dbReference>
<evidence type="ECO:0000313" key="6">
    <source>
        <dbReference type="Proteomes" id="UP000464317"/>
    </source>
</evidence>